<dbReference type="GeneID" id="95510685"/>
<evidence type="ECO:0000256" key="4">
    <source>
        <dbReference type="ARBA" id="ARBA00022840"/>
    </source>
</evidence>
<sequence length="653" mass="70098">MTEPKKGALSATENEQPDEQLKFLGQADRRIEVGNAITTRSMKRRMPQLMRRAMALGWQVDRHSVIALLVCEVASGVLEAFGLLATTGVIKPVITSGHLSADQLLAAAPSLTVVVGAIGLRALLGIASTALSARLAPRISREAELKLLDAATHAELSAYDNPGYNDRWDAADRGVDVSRELLTQCQYILAAAASLIASFCALTAVHPVLLPLLILAALPKGLSSVRAARVTYIASLNTAKDRRLLGMLRWYLVDKQTADQIRSGTMARFLIGRYRATGQEIDKTTDQATLRSAKISLLGGAAGGFASAVVWAALGLLVAAGHISVAALGTAFLALSRVSSSLDGIIGYGAQLFRTGMYLDDWADFIDEAGGHRINRGTEIPTGPTVVRADNVTFRYPNADRPALDAVSLEVRRGEVLALVGENGSGKTTLSKLLSALYLPDQGLIAWDGVDTRNLDAEAAWSRIAVVPQNFACWPLSARENITLGQPTPKGDDTVLDAARAAGADEVIDDLRSGLNTLLAREWWGGQELSGGQWQRIAIARAFHRPAGLLVLDEPTAALDPRAEHRIFSGLRRHAADRAVILVTHRLTNVAIADRIVVLNKGRVVQHGPFAELLANRSGLFRELWDLQNERSGHIPAPASAEHDVAPNQHALF</sequence>
<dbReference type="SMART" id="SM00382">
    <property type="entry name" value="AAA"/>
    <property type="match status" value="1"/>
</dbReference>
<dbReference type="PROSITE" id="PS50929">
    <property type="entry name" value="ABC_TM1F"/>
    <property type="match status" value="1"/>
</dbReference>
<dbReference type="STRING" id="67331.SAMN04490357_1471"/>
<dbReference type="PANTHER" id="PTHR43394">
    <property type="entry name" value="ATP-DEPENDENT PERMEASE MDL1, MITOCHONDRIAL"/>
    <property type="match status" value="1"/>
</dbReference>
<dbReference type="InterPro" id="IPR011527">
    <property type="entry name" value="ABC1_TM_dom"/>
</dbReference>
<dbReference type="GO" id="GO:0005886">
    <property type="term" value="C:plasma membrane"/>
    <property type="evidence" value="ECO:0007669"/>
    <property type="project" value="UniProtKB-SubCell"/>
</dbReference>
<dbReference type="InterPro" id="IPR003439">
    <property type="entry name" value="ABC_transporter-like_ATP-bd"/>
</dbReference>
<feature type="transmembrane region" description="Helical" evidence="7">
    <location>
        <begin position="65"/>
        <end position="90"/>
    </location>
</feature>
<feature type="domain" description="ABC transporter" evidence="8">
    <location>
        <begin position="387"/>
        <end position="626"/>
    </location>
</feature>
<dbReference type="Pfam" id="PF00005">
    <property type="entry name" value="ABC_tran"/>
    <property type="match status" value="1"/>
</dbReference>
<dbReference type="SUPFAM" id="SSF52540">
    <property type="entry name" value="P-loop containing nucleoside triphosphate hydrolases"/>
    <property type="match status" value="1"/>
</dbReference>
<evidence type="ECO:0000256" key="5">
    <source>
        <dbReference type="ARBA" id="ARBA00022989"/>
    </source>
</evidence>
<dbReference type="SUPFAM" id="SSF90123">
    <property type="entry name" value="ABC transporter transmembrane region"/>
    <property type="match status" value="1"/>
</dbReference>
<dbReference type="PROSITE" id="PS00211">
    <property type="entry name" value="ABC_TRANSPORTER_1"/>
    <property type="match status" value="1"/>
</dbReference>
<proteinExistence type="predicted"/>
<keyword evidence="2 7" id="KW-0812">Transmembrane</keyword>
<accession>A0A1H4QQT4</accession>
<evidence type="ECO:0000256" key="3">
    <source>
        <dbReference type="ARBA" id="ARBA00022741"/>
    </source>
</evidence>
<gene>
    <name evidence="10" type="ORF">SAMN04490357_1471</name>
</gene>
<dbReference type="InterPro" id="IPR017871">
    <property type="entry name" value="ABC_transporter-like_CS"/>
</dbReference>
<evidence type="ECO:0000259" key="8">
    <source>
        <dbReference type="PROSITE" id="PS50893"/>
    </source>
</evidence>
<evidence type="ECO:0000313" key="10">
    <source>
        <dbReference type="EMBL" id="SEC21887.1"/>
    </source>
</evidence>
<feature type="transmembrane region" description="Helical" evidence="7">
    <location>
        <begin position="187"/>
        <end position="214"/>
    </location>
</feature>
<evidence type="ECO:0000313" key="11">
    <source>
        <dbReference type="Proteomes" id="UP000182375"/>
    </source>
</evidence>
<keyword evidence="5 7" id="KW-1133">Transmembrane helix</keyword>
<dbReference type="RefSeq" id="WP_074991551.1">
    <property type="nucleotide sequence ID" value="NZ_FNTD01000004.1"/>
</dbReference>
<dbReference type="GO" id="GO:0015421">
    <property type="term" value="F:ABC-type oligopeptide transporter activity"/>
    <property type="evidence" value="ECO:0007669"/>
    <property type="project" value="TreeGrafter"/>
</dbReference>
<dbReference type="PANTHER" id="PTHR43394:SF1">
    <property type="entry name" value="ATP-BINDING CASSETTE SUB-FAMILY B MEMBER 10, MITOCHONDRIAL"/>
    <property type="match status" value="1"/>
</dbReference>
<feature type="transmembrane region" description="Helical" evidence="7">
    <location>
        <begin position="110"/>
        <end position="131"/>
    </location>
</feature>
<dbReference type="Gene3D" id="1.20.1560.10">
    <property type="entry name" value="ABC transporter type 1, transmembrane domain"/>
    <property type="match status" value="1"/>
</dbReference>
<dbReference type="GO" id="GO:0016887">
    <property type="term" value="F:ATP hydrolysis activity"/>
    <property type="evidence" value="ECO:0007669"/>
    <property type="project" value="InterPro"/>
</dbReference>
<dbReference type="GO" id="GO:0005524">
    <property type="term" value="F:ATP binding"/>
    <property type="evidence" value="ECO:0007669"/>
    <property type="project" value="UniProtKB-KW"/>
</dbReference>
<dbReference type="InterPro" id="IPR027417">
    <property type="entry name" value="P-loop_NTPase"/>
</dbReference>
<dbReference type="Gene3D" id="3.40.50.300">
    <property type="entry name" value="P-loop containing nucleotide triphosphate hydrolases"/>
    <property type="match status" value="1"/>
</dbReference>
<dbReference type="EMBL" id="FNTD01000004">
    <property type="protein sequence ID" value="SEC21887.1"/>
    <property type="molecule type" value="Genomic_DNA"/>
</dbReference>
<evidence type="ECO:0000256" key="6">
    <source>
        <dbReference type="ARBA" id="ARBA00023136"/>
    </source>
</evidence>
<dbReference type="CDD" id="cd03228">
    <property type="entry name" value="ABCC_MRP_Like"/>
    <property type="match status" value="1"/>
</dbReference>
<name>A0A1H4QQT4_9ACTN</name>
<protein>
    <submittedName>
        <fullName evidence="10">ATP-binding cassette, subfamily B</fullName>
    </submittedName>
</protein>
<evidence type="ECO:0000259" key="9">
    <source>
        <dbReference type="PROSITE" id="PS50929"/>
    </source>
</evidence>
<keyword evidence="4 10" id="KW-0067">ATP-binding</keyword>
<dbReference type="InterPro" id="IPR003593">
    <property type="entry name" value="AAA+_ATPase"/>
</dbReference>
<dbReference type="PROSITE" id="PS50893">
    <property type="entry name" value="ABC_TRANSPORTER_2"/>
    <property type="match status" value="1"/>
</dbReference>
<keyword evidence="3" id="KW-0547">Nucleotide-binding</keyword>
<reference evidence="10 11" key="1">
    <citation type="submission" date="2016-10" db="EMBL/GenBank/DDBJ databases">
        <authorList>
            <person name="de Groot N.N."/>
        </authorList>
    </citation>
    <scope>NUCLEOTIDE SEQUENCE [LARGE SCALE GENOMIC DNA]</scope>
    <source>
        <strain evidence="10 11">DSM 40306</strain>
    </source>
</reference>
<organism evidence="10 11">
    <name type="scientific">Streptomyces misionensis</name>
    <dbReference type="NCBI Taxonomy" id="67331"/>
    <lineage>
        <taxon>Bacteria</taxon>
        <taxon>Bacillati</taxon>
        <taxon>Actinomycetota</taxon>
        <taxon>Actinomycetes</taxon>
        <taxon>Kitasatosporales</taxon>
        <taxon>Streptomycetaceae</taxon>
        <taxon>Streptomyces</taxon>
    </lineage>
</organism>
<dbReference type="AlphaFoldDB" id="A0A1H4QQT4"/>
<dbReference type="InterPro" id="IPR036640">
    <property type="entry name" value="ABC1_TM_sf"/>
</dbReference>
<evidence type="ECO:0000256" key="7">
    <source>
        <dbReference type="SAM" id="Phobius"/>
    </source>
</evidence>
<dbReference type="Proteomes" id="UP000182375">
    <property type="component" value="Unassembled WGS sequence"/>
</dbReference>
<evidence type="ECO:0000256" key="2">
    <source>
        <dbReference type="ARBA" id="ARBA00022692"/>
    </source>
</evidence>
<feature type="domain" description="ABC transmembrane type-1" evidence="9">
    <location>
        <begin position="66"/>
        <end position="354"/>
    </location>
</feature>
<evidence type="ECO:0000256" key="1">
    <source>
        <dbReference type="ARBA" id="ARBA00004651"/>
    </source>
</evidence>
<comment type="subcellular location">
    <subcellularLocation>
        <location evidence="1">Cell membrane</location>
        <topology evidence="1">Multi-pass membrane protein</topology>
    </subcellularLocation>
</comment>
<keyword evidence="6 7" id="KW-0472">Membrane</keyword>
<dbReference type="InterPro" id="IPR039421">
    <property type="entry name" value="Type_1_exporter"/>
</dbReference>